<reference evidence="3" key="1">
    <citation type="submission" date="2016-11" db="UniProtKB">
        <authorList>
            <consortium name="WormBaseParasite"/>
        </authorList>
    </citation>
    <scope>IDENTIFICATION</scope>
</reference>
<keyword evidence="1" id="KW-0812">Transmembrane</keyword>
<protein>
    <submittedName>
        <fullName evidence="3">Uncharacterized protein</fullName>
    </submittedName>
</protein>
<accession>A0A1I7WKA2</accession>
<keyword evidence="1" id="KW-1133">Transmembrane helix</keyword>
<evidence type="ECO:0000256" key="1">
    <source>
        <dbReference type="SAM" id="Phobius"/>
    </source>
</evidence>
<dbReference type="AlphaFoldDB" id="A0A1I7WKA2"/>
<sequence>MNGSSENVLKVSGLLRVLLCRLKDSYRSYAAINDYGVYKIWNQNKYELLLFVKCCLSCSFYCIRLVLILSSSLLSVQQMAATARAHFPNLVLRCHHVQFLCLVQLETCTFHPIHKLKIMSGLLYFIFHPRLKAIAIHIYLIYNRYAVLFTISIRVKDIICNIFINVF</sequence>
<feature type="transmembrane region" description="Helical" evidence="1">
    <location>
        <begin position="48"/>
        <end position="69"/>
    </location>
</feature>
<evidence type="ECO:0000313" key="2">
    <source>
        <dbReference type="Proteomes" id="UP000095283"/>
    </source>
</evidence>
<dbReference type="Proteomes" id="UP000095283">
    <property type="component" value="Unplaced"/>
</dbReference>
<proteinExistence type="predicted"/>
<keyword evidence="2" id="KW-1185">Reference proteome</keyword>
<keyword evidence="1" id="KW-0472">Membrane</keyword>
<dbReference type="WBParaSite" id="Hba_05392">
    <property type="protein sequence ID" value="Hba_05392"/>
    <property type="gene ID" value="Hba_05392"/>
</dbReference>
<name>A0A1I7WKA2_HETBA</name>
<organism evidence="2 3">
    <name type="scientific">Heterorhabditis bacteriophora</name>
    <name type="common">Entomopathogenic nematode worm</name>
    <dbReference type="NCBI Taxonomy" id="37862"/>
    <lineage>
        <taxon>Eukaryota</taxon>
        <taxon>Metazoa</taxon>
        <taxon>Ecdysozoa</taxon>
        <taxon>Nematoda</taxon>
        <taxon>Chromadorea</taxon>
        <taxon>Rhabditida</taxon>
        <taxon>Rhabditina</taxon>
        <taxon>Rhabditomorpha</taxon>
        <taxon>Strongyloidea</taxon>
        <taxon>Heterorhabditidae</taxon>
        <taxon>Heterorhabditis</taxon>
    </lineage>
</organism>
<evidence type="ECO:0000313" key="3">
    <source>
        <dbReference type="WBParaSite" id="Hba_05392"/>
    </source>
</evidence>